<gene>
    <name evidence="7" type="ordered locus">Tthe_2478</name>
</gene>
<evidence type="ECO:0000256" key="6">
    <source>
        <dbReference type="SAM" id="Phobius"/>
    </source>
</evidence>
<feature type="transmembrane region" description="Helical" evidence="6">
    <location>
        <begin position="283"/>
        <end position="300"/>
    </location>
</feature>
<evidence type="ECO:0000256" key="3">
    <source>
        <dbReference type="ARBA" id="ARBA00022692"/>
    </source>
</evidence>
<dbReference type="STRING" id="580327.Tthe_2478"/>
<dbReference type="GeneID" id="93865277"/>
<feature type="transmembrane region" description="Helical" evidence="6">
    <location>
        <begin position="226"/>
        <end position="248"/>
    </location>
</feature>
<evidence type="ECO:0000256" key="5">
    <source>
        <dbReference type="ARBA" id="ARBA00023136"/>
    </source>
</evidence>
<feature type="transmembrane region" description="Helical" evidence="6">
    <location>
        <begin position="193"/>
        <end position="214"/>
    </location>
</feature>
<feature type="transmembrane region" description="Helical" evidence="6">
    <location>
        <begin position="52"/>
        <end position="75"/>
    </location>
</feature>
<dbReference type="HOGENOM" id="CLU_035711_0_0_9"/>
<keyword evidence="5 6" id="KW-0472">Membrane</keyword>
<evidence type="ECO:0000256" key="1">
    <source>
        <dbReference type="ARBA" id="ARBA00004141"/>
    </source>
</evidence>
<dbReference type="OrthoDB" id="9787279at2"/>
<dbReference type="InterPro" id="IPR030191">
    <property type="entry name" value="CodB"/>
</dbReference>
<feature type="transmembrane region" description="Helical" evidence="6">
    <location>
        <begin position="307"/>
        <end position="326"/>
    </location>
</feature>
<reference evidence="7 8" key="1">
    <citation type="submission" date="2010-08" db="EMBL/GenBank/DDBJ databases">
        <title>Complete sequence of Thermoanaerobacterium thermosaccharolyticum DSM 571.</title>
        <authorList>
            <consortium name="US DOE Joint Genome Institute"/>
            <person name="Lucas S."/>
            <person name="Copeland A."/>
            <person name="Lapidus A."/>
            <person name="Cheng J.-F."/>
            <person name="Bruce D."/>
            <person name="Goodwin L."/>
            <person name="Pitluck S."/>
            <person name="Teshima H."/>
            <person name="Detter J.C."/>
            <person name="Han C."/>
            <person name="Tapia R."/>
            <person name="Land M."/>
            <person name="Hauser L."/>
            <person name="Chang Y.-J."/>
            <person name="Jeffries C."/>
            <person name="Kyrpides N."/>
            <person name="Ivanova N."/>
            <person name="Mikhailova N."/>
            <person name="Hemme C.L."/>
            <person name="Woyke T."/>
        </authorList>
    </citation>
    <scope>NUCLEOTIDE SEQUENCE [LARGE SCALE GENOMIC DNA]</scope>
    <source>
        <strain evidence="8">ATCC 7956 / DSM 571 / NCIMB 9385 / NCA 3814 / NCTC 13789 / WDCM 00135 / 2032</strain>
    </source>
</reference>
<dbReference type="Proteomes" id="UP000001626">
    <property type="component" value="Chromosome"/>
</dbReference>
<comment type="subcellular location">
    <subcellularLocation>
        <location evidence="1">Membrane</location>
        <topology evidence="1">Multi-pass membrane protein</topology>
    </subcellularLocation>
</comment>
<dbReference type="PANTHER" id="PTHR30569">
    <property type="entry name" value="CYTOSINE TRANSPORTER CODB"/>
    <property type="match status" value="1"/>
</dbReference>
<accession>D9TTP5</accession>
<evidence type="ECO:0000256" key="2">
    <source>
        <dbReference type="ARBA" id="ARBA00008974"/>
    </source>
</evidence>
<keyword evidence="4 6" id="KW-1133">Transmembrane helix</keyword>
<comment type="similarity">
    <text evidence="2">Belongs to the purine-cytosine permease (2.A.39) family.</text>
</comment>
<dbReference type="GO" id="GO:0015209">
    <property type="term" value="F:cytosine transmembrane transporter activity"/>
    <property type="evidence" value="ECO:0007669"/>
    <property type="project" value="InterPro"/>
</dbReference>
<dbReference type="PANTHER" id="PTHR30569:SF0">
    <property type="entry name" value="CYTOSINE PERMEASE"/>
    <property type="match status" value="1"/>
</dbReference>
<feature type="transmembrane region" description="Helical" evidence="6">
    <location>
        <begin position="123"/>
        <end position="146"/>
    </location>
</feature>
<dbReference type="RefSeq" id="WP_013298892.1">
    <property type="nucleotide sequence ID" value="NC_014410.1"/>
</dbReference>
<evidence type="ECO:0000256" key="4">
    <source>
        <dbReference type="ARBA" id="ARBA00022989"/>
    </source>
</evidence>
<feature type="transmembrane region" description="Helical" evidence="6">
    <location>
        <begin position="152"/>
        <end position="172"/>
    </location>
</feature>
<dbReference type="CDD" id="cd11484">
    <property type="entry name" value="SLC-NCS1sbd_CobB-like"/>
    <property type="match status" value="1"/>
</dbReference>
<dbReference type="GO" id="GO:0005886">
    <property type="term" value="C:plasma membrane"/>
    <property type="evidence" value="ECO:0007669"/>
    <property type="project" value="TreeGrafter"/>
</dbReference>
<feature type="transmembrane region" description="Helical" evidence="6">
    <location>
        <begin position="95"/>
        <end position="111"/>
    </location>
</feature>
<feature type="transmembrane region" description="Helical" evidence="6">
    <location>
        <begin position="375"/>
        <end position="395"/>
    </location>
</feature>
<dbReference type="Gene3D" id="1.10.4160.10">
    <property type="entry name" value="Hydantoin permease"/>
    <property type="match status" value="1"/>
</dbReference>
<feature type="transmembrane region" description="Helical" evidence="6">
    <location>
        <begin position="401"/>
        <end position="421"/>
    </location>
</feature>
<dbReference type="KEGG" id="ttm:Tthe_2478"/>
<dbReference type="InterPro" id="IPR001248">
    <property type="entry name" value="Pur-cyt_permease"/>
</dbReference>
<name>D9TTP5_THETC</name>
<organism evidence="7 8">
    <name type="scientific">Thermoanaerobacterium thermosaccharolyticum (strain ATCC 7956 / DSM 571 / NCIMB 9385 / NCA 3814 / NCTC 13789 / WDCM 00135 / 2032)</name>
    <name type="common">Clostridium thermosaccharolyticum</name>
    <dbReference type="NCBI Taxonomy" id="580327"/>
    <lineage>
        <taxon>Bacteria</taxon>
        <taxon>Bacillati</taxon>
        <taxon>Bacillota</taxon>
        <taxon>Clostridia</taxon>
        <taxon>Thermoanaerobacterales</taxon>
        <taxon>Thermoanaerobacteraceae</taxon>
        <taxon>Thermoanaerobacterium</taxon>
    </lineage>
</organism>
<evidence type="ECO:0000313" key="8">
    <source>
        <dbReference type="Proteomes" id="UP000001626"/>
    </source>
</evidence>
<keyword evidence="8" id="KW-1185">Reference proteome</keyword>
<keyword evidence="3 6" id="KW-0812">Transmembrane</keyword>
<dbReference type="EMBL" id="CP002171">
    <property type="protein sequence ID" value="ADL69935.1"/>
    <property type="molecule type" value="Genomic_DNA"/>
</dbReference>
<feature type="transmembrane region" description="Helical" evidence="6">
    <location>
        <begin position="20"/>
        <end position="40"/>
    </location>
</feature>
<feature type="transmembrane region" description="Helical" evidence="6">
    <location>
        <begin position="332"/>
        <end position="354"/>
    </location>
</feature>
<dbReference type="Pfam" id="PF02133">
    <property type="entry name" value="Transp_cyt_pur"/>
    <property type="match status" value="1"/>
</dbReference>
<dbReference type="eggNOG" id="COG1457">
    <property type="taxonomic scope" value="Bacteria"/>
</dbReference>
<proteinExistence type="inferred from homology"/>
<dbReference type="AlphaFoldDB" id="D9TTP5"/>
<protein>
    <submittedName>
        <fullName evidence="7">Permease for cytosine/purines uracil thiamine allantoin</fullName>
    </submittedName>
</protein>
<feature type="transmembrane region" description="Helical" evidence="6">
    <location>
        <begin position="260"/>
        <end position="277"/>
    </location>
</feature>
<sequence>MKGEDFALSRVPAEARRPMWEVFLIRFGAVVTLSQFIVGAELGYGMTLKETLIATLLGAVLLEIISFLCGVAGAWEGLSTSLLTRWSGFGRLGSSLIGLIIGISCIGWFGVQNSVFAEGVNQALGGIINVKILMFLTGILVTLLVVYGYKMLSYTASIAVPGFIIAIGIATYKLLSKYDINTLMNSMPPGPHLSLGTAITVVAGGFMVGAVITPDLSRYNRNGKDVFWMTILSIFAGELSVTFLAVLMSHAIKSADVVTIILNLGGWIAAALVILSTVKINDLNLYAASLGISNFLDAVFGIKINRAFLTIIIGLLGTLGSILGILDKFVAFLTILGIAIPPIGGIMVVDYFILRRYRNELIESRKQGQLPEVVEDWNPIAIISLVAAFLIGYFFKGGLNQTLNSLLSGMILYYLLMKAYMMFMPDKGAKFIQENIIGKEE</sequence>
<evidence type="ECO:0000313" key="7">
    <source>
        <dbReference type="EMBL" id="ADL69935.1"/>
    </source>
</evidence>